<dbReference type="GO" id="GO:0016020">
    <property type="term" value="C:membrane"/>
    <property type="evidence" value="ECO:0007669"/>
    <property type="project" value="UniProtKB-SubCell"/>
</dbReference>
<reference evidence="8" key="1">
    <citation type="submission" date="2019-06" db="EMBL/GenBank/DDBJ databases">
        <authorList>
            <person name="Zheng W."/>
        </authorList>
    </citation>
    <scope>NUCLEOTIDE SEQUENCE</scope>
    <source>
        <strain evidence="8">QDHG01</strain>
    </source>
</reference>
<dbReference type="InterPro" id="IPR011701">
    <property type="entry name" value="MFS"/>
</dbReference>
<evidence type="ECO:0000256" key="2">
    <source>
        <dbReference type="ARBA" id="ARBA00022692"/>
    </source>
</evidence>
<protein>
    <recommendedName>
        <fullName evidence="7">Major facilitator superfamily (MFS) profile domain-containing protein</fullName>
    </recommendedName>
</protein>
<name>A0A8J8T3J4_HALGN</name>
<keyword evidence="4 6" id="KW-0472">Membrane</keyword>
<dbReference type="Gene3D" id="1.20.1250.20">
    <property type="entry name" value="MFS general substrate transporter like domains"/>
    <property type="match status" value="1"/>
</dbReference>
<dbReference type="SUPFAM" id="SSF103473">
    <property type="entry name" value="MFS general substrate transporter"/>
    <property type="match status" value="1"/>
</dbReference>
<dbReference type="EMBL" id="RRYP01007424">
    <property type="protein sequence ID" value="TNV80510.1"/>
    <property type="molecule type" value="Genomic_DNA"/>
</dbReference>
<dbReference type="PROSITE" id="PS50850">
    <property type="entry name" value="MFS"/>
    <property type="match status" value="1"/>
</dbReference>
<comment type="caution">
    <text evidence="8">The sequence shown here is derived from an EMBL/GenBank/DDBJ whole genome shotgun (WGS) entry which is preliminary data.</text>
</comment>
<feature type="transmembrane region" description="Helical" evidence="6">
    <location>
        <begin position="430"/>
        <end position="455"/>
    </location>
</feature>
<evidence type="ECO:0000256" key="3">
    <source>
        <dbReference type="ARBA" id="ARBA00022989"/>
    </source>
</evidence>
<feature type="transmembrane region" description="Helical" evidence="6">
    <location>
        <begin position="346"/>
        <end position="368"/>
    </location>
</feature>
<dbReference type="InterPro" id="IPR020846">
    <property type="entry name" value="MFS_dom"/>
</dbReference>
<keyword evidence="3 6" id="KW-1133">Transmembrane helix</keyword>
<feature type="transmembrane region" description="Helical" evidence="6">
    <location>
        <begin position="172"/>
        <end position="192"/>
    </location>
</feature>
<feature type="transmembrane region" description="Helical" evidence="6">
    <location>
        <begin position="204"/>
        <end position="226"/>
    </location>
</feature>
<dbReference type="Proteomes" id="UP000785679">
    <property type="component" value="Unassembled WGS sequence"/>
</dbReference>
<comment type="subcellular location">
    <subcellularLocation>
        <location evidence="1">Membrane</location>
        <topology evidence="1">Multi-pass membrane protein</topology>
    </subcellularLocation>
</comment>
<dbReference type="InterPro" id="IPR036259">
    <property type="entry name" value="MFS_trans_sf"/>
</dbReference>
<gene>
    <name evidence="8" type="ORF">FGO68_gene767</name>
</gene>
<dbReference type="AlphaFoldDB" id="A0A8J8T3J4"/>
<evidence type="ECO:0000313" key="8">
    <source>
        <dbReference type="EMBL" id="TNV80510.1"/>
    </source>
</evidence>
<feature type="transmembrane region" description="Helical" evidence="6">
    <location>
        <begin position="315"/>
        <end position="334"/>
    </location>
</feature>
<organism evidence="8 9">
    <name type="scientific">Halteria grandinella</name>
    <dbReference type="NCBI Taxonomy" id="5974"/>
    <lineage>
        <taxon>Eukaryota</taxon>
        <taxon>Sar</taxon>
        <taxon>Alveolata</taxon>
        <taxon>Ciliophora</taxon>
        <taxon>Intramacronucleata</taxon>
        <taxon>Spirotrichea</taxon>
        <taxon>Stichotrichia</taxon>
        <taxon>Sporadotrichida</taxon>
        <taxon>Halteriidae</taxon>
        <taxon>Halteria</taxon>
    </lineage>
</organism>
<dbReference type="Pfam" id="PF07690">
    <property type="entry name" value="MFS_1"/>
    <property type="match status" value="1"/>
</dbReference>
<evidence type="ECO:0000259" key="7">
    <source>
        <dbReference type="PROSITE" id="PS50850"/>
    </source>
</evidence>
<feature type="transmembrane region" description="Helical" evidence="6">
    <location>
        <begin position="461"/>
        <end position="481"/>
    </location>
</feature>
<sequence>MVTPDIEDRENHQGCQLFDVQSALQKVGGFGTFQILSTSILISGFCTGSFLAYAISFLELNPKYYCIDPKKGTEYECTRDDFCGTNIKYRIDWNDHTSLYNWVETLDLTCTPKEQIGLIGSMLFAGWAFAAVWLPRLADVFGRRTVYLYSMIGHFVFFGAIILSHSRVLTTVLMFLLGMSSVGRATVGYLYMMELSPLKQQTTIGTLLQIFNTFVTIFACFFFYYISKQWQWFEIIGLVINLIVIVCVVFMPESPKYLYAQRRWDDMRKNLNVIAKLNKAPAFKGLFDKEVNPAVGEDQKLNGTISDLVKIRRHLINLVILVAVWIASSFNFYLINFQLKYIQGDVFVNTLVSAISELPATILAGYLYQKIGIKITLVMMFGVAIIGSISLLSLGDNHVGLIPVFILLAKSGVSATFNICYLANAQIFPAIFSGTAFGICNIGAKLATILAPLMAEVNPPAPMIIFTCTAALAALLSLSIITKPDEKKGDKSVDESLLTPGQTSQNK</sequence>
<keyword evidence="2 6" id="KW-0812">Transmembrane</keyword>
<dbReference type="PANTHER" id="PTHR24064">
    <property type="entry name" value="SOLUTE CARRIER FAMILY 22 MEMBER"/>
    <property type="match status" value="1"/>
</dbReference>
<evidence type="ECO:0000256" key="5">
    <source>
        <dbReference type="SAM" id="MobiDB-lite"/>
    </source>
</evidence>
<evidence type="ECO:0000256" key="1">
    <source>
        <dbReference type="ARBA" id="ARBA00004141"/>
    </source>
</evidence>
<feature type="transmembrane region" description="Helical" evidence="6">
    <location>
        <begin position="232"/>
        <end position="252"/>
    </location>
</feature>
<dbReference type="OrthoDB" id="425067at2759"/>
<keyword evidence="9" id="KW-1185">Reference proteome</keyword>
<feature type="transmembrane region" description="Helical" evidence="6">
    <location>
        <begin position="375"/>
        <end position="395"/>
    </location>
</feature>
<accession>A0A8J8T3J4</accession>
<evidence type="ECO:0000313" key="9">
    <source>
        <dbReference type="Proteomes" id="UP000785679"/>
    </source>
</evidence>
<evidence type="ECO:0000256" key="6">
    <source>
        <dbReference type="SAM" id="Phobius"/>
    </source>
</evidence>
<feature type="region of interest" description="Disordered" evidence="5">
    <location>
        <begin position="486"/>
        <end position="507"/>
    </location>
</feature>
<feature type="transmembrane region" description="Helical" evidence="6">
    <location>
        <begin position="116"/>
        <end position="134"/>
    </location>
</feature>
<feature type="domain" description="Major facilitator superfamily (MFS) profile" evidence="7">
    <location>
        <begin position="32"/>
        <end position="485"/>
    </location>
</feature>
<feature type="transmembrane region" description="Helical" evidence="6">
    <location>
        <begin position="35"/>
        <end position="55"/>
    </location>
</feature>
<proteinExistence type="predicted"/>
<evidence type="ECO:0000256" key="4">
    <source>
        <dbReference type="ARBA" id="ARBA00023136"/>
    </source>
</evidence>
<feature type="transmembrane region" description="Helical" evidence="6">
    <location>
        <begin position="401"/>
        <end position="423"/>
    </location>
</feature>
<feature type="transmembrane region" description="Helical" evidence="6">
    <location>
        <begin position="146"/>
        <end position="166"/>
    </location>
</feature>
<dbReference type="GO" id="GO:0022857">
    <property type="term" value="F:transmembrane transporter activity"/>
    <property type="evidence" value="ECO:0007669"/>
    <property type="project" value="InterPro"/>
</dbReference>